<name>A0ABQ4Q0Y1_9BURK</name>
<proteinExistence type="predicted"/>
<dbReference type="EMBL" id="BPMK01000003">
    <property type="protein sequence ID" value="GIZ50717.1"/>
    <property type="molecule type" value="Genomic_DNA"/>
</dbReference>
<dbReference type="InterPro" id="IPR036388">
    <property type="entry name" value="WH-like_DNA-bd_sf"/>
</dbReference>
<sequence>MTHDYLLGNAVLHARFIATTQILAKMVSRAPRALSISQLEDETGRPARELGKLCHALGRAGVLCRDGECLDRWRLAGEPSEVTLEDVFRCIVEQQTPARPGKPEAAASEVDLLLMQAMIAINQSVSTQLRRFSLDRVRASSSAPFPLPRRAALARGFEDEAIQDSPVHAAA</sequence>
<reference evidence="1 2" key="1">
    <citation type="journal article" date="2022" name="Int. J. Syst. Evol. Microbiol.">
        <title>Noviherbaspirillum aridicola sp. nov., isolated from an arid soil in Pakistan.</title>
        <authorList>
            <person name="Khan I.U."/>
            <person name="Saqib M."/>
            <person name="Amin A."/>
            <person name="Hussain F."/>
            <person name="Li L."/>
            <person name="Liu Y.H."/>
            <person name="Fang B.Z."/>
            <person name="Ahmed I."/>
            <person name="Li W.J."/>
        </authorList>
    </citation>
    <scope>NUCLEOTIDE SEQUENCE [LARGE SCALE GENOMIC DNA]</scope>
    <source>
        <strain evidence="1 2">NCCP-691</strain>
    </source>
</reference>
<dbReference type="RefSeq" id="WP_220806899.1">
    <property type="nucleotide sequence ID" value="NZ_BPMK01000003.1"/>
</dbReference>
<accession>A0ABQ4Q0Y1</accession>
<dbReference type="Proteomes" id="UP000887222">
    <property type="component" value="Unassembled WGS sequence"/>
</dbReference>
<dbReference type="Gene3D" id="1.10.10.10">
    <property type="entry name" value="Winged helix-like DNA-binding domain superfamily/Winged helix DNA-binding domain"/>
    <property type="match status" value="1"/>
</dbReference>
<keyword evidence="2" id="KW-1185">Reference proteome</keyword>
<evidence type="ECO:0000313" key="1">
    <source>
        <dbReference type="EMBL" id="GIZ50717.1"/>
    </source>
</evidence>
<organism evidence="1 2">
    <name type="scientific">Noviherbaspirillum aridicola</name>
    <dbReference type="NCBI Taxonomy" id="2849687"/>
    <lineage>
        <taxon>Bacteria</taxon>
        <taxon>Pseudomonadati</taxon>
        <taxon>Pseudomonadota</taxon>
        <taxon>Betaproteobacteria</taxon>
        <taxon>Burkholderiales</taxon>
        <taxon>Oxalobacteraceae</taxon>
        <taxon>Noviherbaspirillum</taxon>
    </lineage>
</organism>
<protein>
    <submittedName>
        <fullName evidence="1">Uncharacterized protein</fullName>
    </submittedName>
</protein>
<gene>
    <name evidence="1" type="ORF">NCCP691_07310</name>
</gene>
<evidence type="ECO:0000313" key="2">
    <source>
        <dbReference type="Proteomes" id="UP000887222"/>
    </source>
</evidence>
<comment type="caution">
    <text evidence="1">The sequence shown here is derived from an EMBL/GenBank/DDBJ whole genome shotgun (WGS) entry which is preliminary data.</text>
</comment>